<comment type="caution">
    <text evidence="2">The sequence shown here is derived from an EMBL/GenBank/DDBJ whole genome shotgun (WGS) entry which is preliminary data.</text>
</comment>
<dbReference type="AlphaFoldDB" id="A0A5J4QJK8"/>
<proteinExistence type="predicted"/>
<dbReference type="InterPro" id="IPR027823">
    <property type="entry name" value="DUF4468"/>
</dbReference>
<evidence type="ECO:0000313" key="2">
    <source>
        <dbReference type="EMBL" id="KAA6321198.1"/>
    </source>
</evidence>
<dbReference type="Pfam" id="PF14730">
    <property type="entry name" value="DUF4468"/>
    <property type="match status" value="1"/>
</dbReference>
<organism evidence="2">
    <name type="scientific">termite gut metagenome</name>
    <dbReference type="NCBI Taxonomy" id="433724"/>
    <lineage>
        <taxon>unclassified sequences</taxon>
        <taxon>metagenomes</taxon>
        <taxon>organismal metagenomes</taxon>
    </lineage>
</organism>
<feature type="domain" description="DUF4468" evidence="1">
    <location>
        <begin position="25"/>
        <end position="111"/>
    </location>
</feature>
<accession>A0A5J4QJK8</accession>
<evidence type="ECO:0000259" key="1">
    <source>
        <dbReference type="Pfam" id="PF14730"/>
    </source>
</evidence>
<sequence length="178" mass="20310">MKKIVLMCLCLATTFSYAQEKPLSFEEVVQGEGKTVNELYTIIKTWVASNFKSANDAIQMDDPENGVLICKGNFAYKAPGGMNYRYIDGHVNFTLKAQVREGRCKITVSDFIHFSEDLQWTKTWSFGLITDREKYKPSGLQDSRWTKTWSDLQAISQKKAQEIIASIKEAISNTTDEW</sequence>
<dbReference type="EMBL" id="SNRY01003379">
    <property type="protein sequence ID" value="KAA6321198.1"/>
    <property type="molecule type" value="Genomic_DNA"/>
</dbReference>
<gene>
    <name evidence="2" type="ORF">EZS27_029126</name>
</gene>
<dbReference type="Gene3D" id="3.30.530.80">
    <property type="match status" value="1"/>
</dbReference>
<name>A0A5J4QJK8_9ZZZZ</name>
<protein>
    <recommendedName>
        <fullName evidence="1">DUF4468 domain-containing protein</fullName>
    </recommendedName>
</protein>
<reference evidence="2" key="1">
    <citation type="submission" date="2019-03" db="EMBL/GenBank/DDBJ databases">
        <title>Single cell metagenomics reveals metabolic interactions within the superorganism composed of flagellate Streblomastix strix and complex community of Bacteroidetes bacteria on its surface.</title>
        <authorList>
            <person name="Treitli S.C."/>
            <person name="Kolisko M."/>
            <person name="Husnik F."/>
            <person name="Keeling P."/>
            <person name="Hampl V."/>
        </authorList>
    </citation>
    <scope>NUCLEOTIDE SEQUENCE</scope>
    <source>
        <strain evidence="2">STM</strain>
    </source>
</reference>